<dbReference type="InterPro" id="IPR011852">
    <property type="entry name" value="TRAP_TAXI"/>
</dbReference>
<dbReference type="OrthoDB" id="9780180at2"/>
<dbReference type="STRING" id="177437.HRM2_29040"/>
<dbReference type="SUPFAM" id="SSF53850">
    <property type="entry name" value="Periplasmic binding protein-like II"/>
    <property type="match status" value="1"/>
</dbReference>
<dbReference type="EMBL" id="CP001087">
    <property type="protein sequence ID" value="ACN15992.1"/>
    <property type="molecule type" value="Genomic_DNA"/>
</dbReference>
<name>C0QJW6_DESAH</name>
<dbReference type="KEGG" id="dat:HRM2_29040"/>
<dbReference type="PANTHER" id="PTHR42941:SF1">
    <property type="entry name" value="SLL1037 PROTEIN"/>
    <property type="match status" value="1"/>
</dbReference>
<evidence type="ECO:0000256" key="1">
    <source>
        <dbReference type="SAM" id="SignalP"/>
    </source>
</evidence>
<dbReference type="RefSeq" id="WP_015904754.1">
    <property type="nucleotide sequence ID" value="NC_012108.1"/>
</dbReference>
<gene>
    <name evidence="2" type="ordered locus">HRM2_29040</name>
</gene>
<keyword evidence="2" id="KW-0675">Receptor</keyword>
<keyword evidence="3" id="KW-1185">Reference proteome</keyword>
<dbReference type="Gene3D" id="3.40.190.10">
    <property type="entry name" value="Periplasmic binding protein-like II"/>
    <property type="match status" value="2"/>
</dbReference>
<dbReference type="AlphaFoldDB" id="C0QJW6"/>
<proteinExistence type="predicted"/>
<dbReference type="PANTHER" id="PTHR42941">
    <property type="entry name" value="SLL1037 PROTEIN"/>
    <property type="match status" value="1"/>
</dbReference>
<evidence type="ECO:0000313" key="3">
    <source>
        <dbReference type="Proteomes" id="UP000000442"/>
    </source>
</evidence>
<feature type="signal peptide" evidence="1">
    <location>
        <begin position="1"/>
        <end position="25"/>
    </location>
</feature>
<keyword evidence="1" id="KW-0732">Signal</keyword>
<reference evidence="2 3" key="1">
    <citation type="journal article" date="2009" name="Environ. Microbiol.">
        <title>Genome sequence of Desulfobacterium autotrophicum HRM2, a marine sulfate reducer oxidizing organic carbon completely to carbon dioxide.</title>
        <authorList>
            <person name="Strittmatter A.W."/>
            <person name="Liesegang H."/>
            <person name="Rabus R."/>
            <person name="Decker I."/>
            <person name="Amann J."/>
            <person name="Andres S."/>
            <person name="Henne A."/>
            <person name="Fricke W.F."/>
            <person name="Martinez-Arias R."/>
            <person name="Bartels D."/>
            <person name="Goesmann A."/>
            <person name="Krause L."/>
            <person name="Puehler A."/>
            <person name="Klenk H.P."/>
            <person name="Richter M."/>
            <person name="Schuler M."/>
            <person name="Gloeckner F.O."/>
            <person name="Meyerdierks A."/>
            <person name="Gottschalk G."/>
            <person name="Amann R."/>
        </authorList>
    </citation>
    <scope>NUCLEOTIDE SEQUENCE [LARGE SCALE GENOMIC DNA]</scope>
    <source>
        <strain evidence="3">ATCC 43914 / DSM 3382 / HRM2</strain>
    </source>
</reference>
<dbReference type="Proteomes" id="UP000000442">
    <property type="component" value="Chromosome"/>
</dbReference>
<evidence type="ECO:0000313" key="2">
    <source>
        <dbReference type="EMBL" id="ACN15992.1"/>
    </source>
</evidence>
<dbReference type="HOGENOM" id="CLU_033215_4_0_7"/>
<feature type="chain" id="PRO_5002900625" evidence="1">
    <location>
        <begin position="26"/>
        <end position="341"/>
    </location>
</feature>
<dbReference type="Pfam" id="PF16868">
    <property type="entry name" value="NMT1_3"/>
    <property type="match status" value="1"/>
</dbReference>
<protein>
    <submittedName>
        <fullName evidence="2">TRAP transporter, solute receptor (TAXI family protein)</fullName>
    </submittedName>
</protein>
<dbReference type="eggNOG" id="COG2358">
    <property type="taxonomic scope" value="Bacteria"/>
</dbReference>
<accession>C0QJW6</accession>
<dbReference type="NCBIfam" id="TIGR02122">
    <property type="entry name" value="TRAP_TAXI"/>
    <property type="match status" value="1"/>
</dbReference>
<organism evidence="2 3">
    <name type="scientific">Desulforapulum autotrophicum (strain ATCC 43914 / DSM 3382 / VKM B-1955 / HRM2)</name>
    <name type="common">Desulfobacterium autotrophicum</name>
    <dbReference type="NCBI Taxonomy" id="177437"/>
    <lineage>
        <taxon>Bacteria</taxon>
        <taxon>Pseudomonadati</taxon>
        <taxon>Thermodesulfobacteriota</taxon>
        <taxon>Desulfobacteria</taxon>
        <taxon>Desulfobacterales</taxon>
        <taxon>Desulfobacteraceae</taxon>
        <taxon>Desulforapulum</taxon>
    </lineage>
</organism>
<sequence length="341" mass="36786">MKRTIMCLFALVLAAVLSLPGAAMADENQVTQSTTLTWVAGGVGGGWYVQAGGIARMIAEKEPNLILKVVPGGGVVNPVRVSRHKDDLGWGITFVDKMAFKGIAPVYKKANPDVRSLGGIFGIYHIHVLGARDMKITTMAQMAEMVKAGKAIKVAAPMKGTSDLPLMNTILAFYGISLDDIKNAGGKVFHAVYSDMVNLYKDNHVDFVFTHLGLPGAAITEMSVSRDSTLISLSDACIDHLHNELGTLARDSGQSFIPKGTYNGQDADIPTVVSAGELIINKDVPDNVAYTITKIICENTEELYKINPANKNFKPETGWKNIALPLHPGAEKYYKDAGYME</sequence>